<name>A0A9W7APE6_9STRA</name>
<dbReference type="InterPro" id="IPR015421">
    <property type="entry name" value="PyrdxlP-dep_Trfase_major"/>
</dbReference>
<dbReference type="Gene3D" id="3.40.50.11350">
    <property type="match status" value="1"/>
</dbReference>
<dbReference type="AlphaFoldDB" id="A0A9W7APE6"/>
<dbReference type="Pfam" id="PF01041">
    <property type="entry name" value="DegT_DnrJ_EryC1"/>
    <property type="match status" value="2"/>
</dbReference>
<comment type="caution">
    <text evidence="2">The sequence shown here is derived from an EMBL/GenBank/DDBJ whole genome shotgun (WGS) entry which is preliminary data.</text>
</comment>
<dbReference type="Gene3D" id="3.40.640.10">
    <property type="entry name" value="Type I PLP-dependent aspartate aminotransferase-like (Major domain)"/>
    <property type="match status" value="2"/>
</dbReference>
<gene>
    <name evidence="2" type="ORF">TrRE_jg2116</name>
</gene>
<dbReference type="InterPro" id="IPR015424">
    <property type="entry name" value="PyrdxlP-dep_Trfase"/>
</dbReference>
<evidence type="ECO:0000256" key="1">
    <source>
        <dbReference type="SAM" id="MobiDB-lite"/>
    </source>
</evidence>
<dbReference type="PANTHER" id="PTHR13132">
    <property type="entry name" value="ALPHA- 1,6 -FUCOSYLTRANSFERASE"/>
    <property type="match status" value="1"/>
</dbReference>
<feature type="region of interest" description="Disordered" evidence="1">
    <location>
        <begin position="869"/>
        <end position="898"/>
    </location>
</feature>
<dbReference type="GO" id="GO:0006487">
    <property type="term" value="P:protein N-linked glycosylation"/>
    <property type="evidence" value="ECO:0007669"/>
    <property type="project" value="TreeGrafter"/>
</dbReference>
<proteinExistence type="predicted"/>
<dbReference type="PANTHER" id="PTHR13132:SF29">
    <property type="entry name" value="ALPHA-(1,6)-FUCOSYLTRANSFERASE"/>
    <property type="match status" value="1"/>
</dbReference>
<keyword evidence="3" id="KW-1185">Reference proteome</keyword>
<protein>
    <submittedName>
        <fullName evidence="2">Uncharacterized protein</fullName>
    </submittedName>
</protein>
<dbReference type="Proteomes" id="UP001165082">
    <property type="component" value="Unassembled WGS sequence"/>
</dbReference>
<reference evidence="2" key="1">
    <citation type="submission" date="2022-07" db="EMBL/GenBank/DDBJ databases">
        <title>Genome analysis of Parmales, a sister group of diatoms, reveals the evolutionary specialization of diatoms from phago-mixotrophs to photoautotrophs.</title>
        <authorList>
            <person name="Ban H."/>
            <person name="Sato S."/>
            <person name="Yoshikawa S."/>
            <person name="Kazumasa Y."/>
            <person name="Nakamura Y."/>
            <person name="Ichinomiya M."/>
            <person name="Saitoh K."/>
            <person name="Sato N."/>
            <person name="Blanc-Mathieu R."/>
            <person name="Endo H."/>
            <person name="Kuwata A."/>
            <person name="Ogata H."/>
        </authorList>
    </citation>
    <scope>NUCLEOTIDE SEQUENCE</scope>
</reference>
<dbReference type="SUPFAM" id="SSF53383">
    <property type="entry name" value="PLP-dependent transferases"/>
    <property type="match status" value="1"/>
</dbReference>
<dbReference type="OrthoDB" id="190420at2759"/>
<organism evidence="2 3">
    <name type="scientific">Triparma retinervis</name>
    <dbReference type="NCBI Taxonomy" id="2557542"/>
    <lineage>
        <taxon>Eukaryota</taxon>
        <taxon>Sar</taxon>
        <taxon>Stramenopiles</taxon>
        <taxon>Ochrophyta</taxon>
        <taxon>Bolidophyceae</taxon>
        <taxon>Parmales</taxon>
        <taxon>Triparmaceae</taxon>
        <taxon>Triparma</taxon>
    </lineage>
</organism>
<dbReference type="EMBL" id="BRXZ01001647">
    <property type="protein sequence ID" value="GMH75942.1"/>
    <property type="molecule type" value="Genomic_DNA"/>
</dbReference>
<dbReference type="GO" id="GO:0046921">
    <property type="term" value="F:alpha-(1-&gt;6)-fucosyltransferase activity"/>
    <property type="evidence" value="ECO:0007669"/>
    <property type="project" value="TreeGrafter"/>
</dbReference>
<evidence type="ECO:0000313" key="2">
    <source>
        <dbReference type="EMBL" id="GMH75942.1"/>
    </source>
</evidence>
<sequence length="898" mass="99797">MVGPVACDITDQDQSSILDQESASLLLASELWEQQNPVNCSEVRILVYDLTHLDEEGMGGVLLKAAGAVAQAYYEGRTVVLSDDPLSYGVPERDCKKEHQWDCWLKPISSCRVRGSVSSAELDDASARFGTLPRISNIRSKTERVKFDLFLADSIRARNHTDRVVYDHPLLADAALYTCPDKYRGIVPDCDRWWAGELMAYVFRLEPGLQKVLNDYTSEIGYGQAGVAMHVRRGDAIDYLPEKLVTGGGQLQSQYDWPEYLRLLDLAREELTVDDMPPQLIFLATDDKDAASQLPPDGILPASSKFPAAKVVLSKWGKFSRQDETAVHRARKKGGESAFDMVTEAIADLYLLSLGSVFIGSTSSTFGTFSSQCGMQSRGRGGGPKRLEYIDASDIASGRYKCPVTSYLILSTHDFETVSKVLLDENLSFIHEVQSVDNVALQLTATNLNPLNGSMSEFHDAFYRRLNADDKWPQFMEVWLKFVEEVVMPIFPNTAELVYQKTPTFRVQLPGSATVFSLHSDGDPTNLHPEGEVNFILPLTSGCGNSASTWVESLPFLGDYHPLGMEYGALNVFDGNRCRHFNKKNVESPACTRVSFDFRAMTREAYKRTVEEKETPITSFTTKQKFLIGSYYTTMRSGDNIAAGQVFEPPARNSEENGVCATAERDIGESHLDPTALGHVMKQYNLKDPWDVVALFENQVAEYAGSKYAVALDTCTFAIFMALKYLNATGTVTIPASTYISVPASILHAGLEVKFDADLEWSGSYRLDPYPVVDGAVRFTSGMYEKGTLHCLSFHRRKHLQIGRGGMILTDDPEAARWLRLARYNGRRTDIKYQEQEDFEVVGWNSYMTPEAAARGVYLMAKIPEHNADKSGSDGYSDLSKVSALQPRDPAAGPQQDI</sequence>
<evidence type="ECO:0000313" key="3">
    <source>
        <dbReference type="Proteomes" id="UP001165082"/>
    </source>
</evidence>
<accession>A0A9W7APE6</accession>
<dbReference type="InterPro" id="IPR000653">
    <property type="entry name" value="DegT/StrS_aminotransferase"/>
</dbReference>